<evidence type="ECO:0000313" key="2">
    <source>
        <dbReference type="EMBL" id="RSX50267.1"/>
    </source>
</evidence>
<proteinExistence type="predicted"/>
<organism evidence="2 3">
    <name type="scientific">Bifidobacterium callimiconis</name>
    <dbReference type="NCBI Taxonomy" id="2306973"/>
    <lineage>
        <taxon>Bacteria</taxon>
        <taxon>Bacillati</taxon>
        <taxon>Actinomycetota</taxon>
        <taxon>Actinomycetes</taxon>
        <taxon>Bifidobacteriales</taxon>
        <taxon>Bifidobacteriaceae</taxon>
        <taxon>Bifidobacterium</taxon>
    </lineage>
</organism>
<sequence length="40" mass="4428">MNDIIANLTTAIFLATAITGPFLIDTIINRRDGDDRQHLS</sequence>
<keyword evidence="1" id="KW-0812">Transmembrane</keyword>
<evidence type="ECO:0000256" key="1">
    <source>
        <dbReference type="SAM" id="Phobius"/>
    </source>
</evidence>
<accession>A0A430FBQ4</accession>
<keyword evidence="1" id="KW-0472">Membrane</keyword>
<comment type="caution">
    <text evidence="2">The sequence shown here is derived from an EMBL/GenBank/DDBJ whole genome shotgun (WGS) entry which is preliminary data.</text>
</comment>
<gene>
    <name evidence="2" type="ORF">D2E23_1815</name>
</gene>
<evidence type="ECO:0000313" key="3">
    <source>
        <dbReference type="Proteomes" id="UP000288607"/>
    </source>
</evidence>
<protein>
    <submittedName>
        <fullName evidence="2">Uncharacterized protein</fullName>
    </submittedName>
</protein>
<feature type="transmembrane region" description="Helical" evidence="1">
    <location>
        <begin position="6"/>
        <end position="28"/>
    </location>
</feature>
<keyword evidence="1" id="KW-1133">Transmembrane helix</keyword>
<name>A0A430FBQ4_9BIFI</name>
<dbReference type="AlphaFoldDB" id="A0A430FBQ4"/>
<dbReference type="RefSeq" id="WP_277596711.1">
    <property type="nucleotide sequence ID" value="NZ_QXGJ01000009.1"/>
</dbReference>
<reference evidence="2 3" key="1">
    <citation type="submission" date="2018-09" db="EMBL/GenBank/DDBJ databases">
        <title>Characterization of the phylogenetic diversity of five novel species belonging to the genus Bifidobacterium.</title>
        <authorList>
            <person name="Lugli G.A."/>
            <person name="Duranti S."/>
            <person name="Milani C."/>
        </authorList>
    </citation>
    <scope>NUCLEOTIDE SEQUENCE [LARGE SCALE GENOMIC DNA]</scope>
    <source>
        <strain evidence="2 3">2028B</strain>
    </source>
</reference>
<dbReference type="Proteomes" id="UP000288607">
    <property type="component" value="Unassembled WGS sequence"/>
</dbReference>
<dbReference type="EMBL" id="QXGJ01000009">
    <property type="protein sequence ID" value="RSX50267.1"/>
    <property type="molecule type" value="Genomic_DNA"/>
</dbReference>
<keyword evidence="3" id="KW-1185">Reference proteome</keyword>